<dbReference type="OrthoDB" id="9814483at2"/>
<keyword evidence="1" id="KW-1133">Transmembrane helix</keyword>
<sequence>MVFSWSGEALLWGLFFTGLFSATLLPGGSEAGLLAALTQSSYPVWLLVAVVTAGNTVGGMVSFYLGRCFPDKTSEENQSHNKAIRWIKKYGYWPLLLSWVPIVGDPLCLAAGWLRMRAGLCALYILVGKAARYAFLALLF</sequence>
<dbReference type="AlphaFoldDB" id="A0A066RY45"/>
<reference evidence="3 4" key="1">
    <citation type="submission" date="2014-04" db="EMBL/GenBank/DDBJ databases">
        <title>Draft genome sequence of Photobacterium halotolerans S2753: a solonamide, ngercheumicin and holomycin producer.</title>
        <authorList>
            <person name="Machado H.R."/>
            <person name="Gram L."/>
        </authorList>
    </citation>
    <scope>NUCLEOTIDE SEQUENCE [LARGE SCALE GENOMIC DNA]</scope>
    <source>
        <strain evidence="3 4">S2753</strain>
    </source>
</reference>
<feature type="transmembrane region" description="Helical" evidence="1">
    <location>
        <begin position="90"/>
        <end position="114"/>
    </location>
</feature>
<evidence type="ECO:0000313" key="3">
    <source>
        <dbReference type="EMBL" id="KDM92602.1"/>
    </source>
</evidence>
<dbReference type="InterPro" id="IPR051311">
    <property type="entry name" value="DedA_domain"/>
</dbReference>
<keyword evidence="4" id="KW-1185">Reference proteome</keyword>
<dbReference type="GO" id="GO:0005886">
    <property type="term" value="C:plasma membrane"/>
    <property type="evidence" value="ECO:0007669"/>
    <property type="project" value="UniProtKB-ARBA"/>
</dbReference>
<feature type="transmembrane region" description="Helical" evidence="1">
    <location>
        <begin position="120"/>
        <end position="139"/>
    </location>
</feature>
<feature type="domain" description="VTT" evidence="2">
    <location>
        <begin position="34"/>
        <end position="138"/>
    </location>
</feature>
<dbReference type="InterPro" id="IPR032816">
    <property type="entry name" value="VTT_dom"/>
</dbReference>
<proteinExistence type="predicted"/>
<accession>A0A066RY45</accession>
<evidence type="ECO:0000313" key="4">
    <source>
        <dbReference type="Proteomes" id="UP000027192"/>
    </source>
</evidence>
<evidence type="ECO:0000259" key="2">
    <source>
        <dbReference type="Pfam" id="PF09335"/>
    </source>
</evidence>
<dbReference type="PANTHER" id="PTHR42709:SF4">
    <property type="entry name" value="INNER MEMBRANE PROTEIN YQAA"/>
    <property type="match status" value="1"/>
</dbReference>
<comment type="caution">
    <text evidence="3">The sequence shown here is derived from an EMBL/GenBank/DDBJ whole genome shotgun (WGS) entry which is preliminary data.</text>
</comment>
<protein>
    <submittedName>
        <fullName evidence="3">Membrane protein</fullName>
    </submittedName>
</protein>
<name>A0A066RY45_9GAMM</name>
<gene>
    <name evidence="3" type="ORF">EA58_04250</name>
</gene>
<dbReference type="EMBL" id="JMIB01000006">
    <property type="protein sequence ID" value="KDM92602.1"/>
    <property type="molecule type" value="Genomic_DNA"/>
</dbReference>
<dbReference type="STRING" id="1654360.EA58_04250"/>
<feature type="transmembrane region" description="Helical" evidence="1">
    <location>
        <begin position="45"/>
        <end position="69"/>
    </location>
</feature>
<dbReference type="Proteomes" id="UP000027192">
    <property type="component" value="Unassembled WGS sequence"/>
</dbReference>
<dbReference type="PANTHER" id="PTHR42709">
    <property type="entry name" value="ALKALINE PHOSPHATASE LIKE PROTEIN"/>
    <property type="match status" value="1"/>
</dbReference>
<organism evidence="3 4">
    <name type="scientific">Photobacterium galatheae</name>
    <dbReference type="NCBI Taxonomy" id="1654360"/>
    <lineage>
        <taxon>Bacteria</taxon>
        <taxon>Pseudomonadati</taxon>
        <taxon>Pseudomonadota</taxon>
        <taxon>Gammaproteobacteria</taxon>
        <taxon>Vibrionales</taxon>
        <taxon>Vibrionaceae</taxon>
        <taxon>Photobacterium</taxon>
    </lineage>
</organism>
<dbReference type="RefSeq" id="WP_036749277.1">
    <property type="nucleotide sequence ID" value="NZ_JAGSGC010000005.1"/>
</dbReference>
<dbReference type="Pfam" id="PF09335">
    <property type="entry name" value="VTT_dom"/>
    <property type="match status" value="1"/>
</dbReference>
<keyword evidence="1" id="KW-0812">Transmembrane</keyword>
<keyword evidence="1" id="KW-0472">Membrane</keyword>
<evidence type="ECO:0000256" key="1">
    <source>
        <dbReference type="SAM" id="Phobius"/>
    </source>
</evidence>